<keyword evidence="9" id="KW-1185">Reference proteome</keyword>
<proteinExistence type="predicted"/>
<dbReference type="Pfam" id="PF00096">
    <property type="entry name" value="zf-C2H2"/>
    <property type="match status" value="1"/>
</dbReference>
<gene>
    <name evidence="8" type="ORF">NQ318_021760</name>
</gene>
<dbReference type="SUPFAM" id="SSF57667">
    <property type="entry name" value="beta-beta-alpha zinc fingers"/>
    <property type="match status" value="4"/>
</dbReference>
<organism evidence="8 9">
    <name type="scientific">Aromia moschata</name>
    <dbReference type="NCBI Taxonomy" id="1265417"/>
    <lineage>
        <taxon>Eukaryota</taxon>
        <taxon>Metazoa</taxon>
        <taxon>Ecdysozoa</taxon>
        <taxon>Arthropoda</taxon>
        <taxon>Hexapoda</taxon>
        <taxon>Insecta</taxon>
        <taxon>Pterygota</taxon>
        <taxon>Neoptera</taxon>
        <taxon>Endopterygota</taxon>
        <taxon>Coleoptera</taxon>
        <taxon>Polyphaga</taxon>
        <taxon>Cucujiformia</taxon>
        <taxon>Chrysomeloidea</taxon>
        <taxon>Cerambycidae</taxon>
        <taxon>Cerambycinae</taxon>
        <taxon>Callichromatini</taxon>
        <taxon>Aromia</taxon>
    </lineage>
</organism>
<evidence type="ECO:0000256" key="6">
    <source>
        <dbReference type="SAM" id="MobiDB-lite"/>
    </source>
</evidence>
<accession>A0AAV8XHD9</accession>
<dbReference type="EMBL" id="JAPWTK010000586">
    <property type="protein sequence ID" value="KAJ8938086.1"/>
    <property type="molecule type" value="Genomic_DNA"/>
</dbReference>
<keyword evidence="1" id="KW-0479">Metal-binding</keyword>
<feature type="domain" description="C2H2-type" evidence="7">
    <location>
        <begin position="213"/>
        <end position="240"/>
    </location>
</feature>
<feature type="domain" description="C2H2-type" evidence="7">
    <location>
        <begin position="151"/>
        <end position="178"/>
    </location>
</feature>
<feature type="compositionally biased region" description="Polar residues" evidence="6">
    <location>
        <begin position="423"/>
        <end position="438"/>
    </location>
</feature>
<protein>
    <recommendedName>
        <fullName evidence="7">C2H2-type domain-containing protein</fullName>
    </recommendedName>
</protein>
<dbReference type="SMART" id="SM00355">
    <property type="entry name" value="ZnF_C2H2"/>
    <property type="match status" value="9"/>
</dbReference>
<evidence type="ECO:0000313" key="9">
    <source>
        <dbReference type="Proteomes" id="UP001162162"/>
    </source>
</evidence>
<dbReference type="AlphaFoldDB" id="A0AAV8XHD9"/>
<dbReference type="Gene3D" id="3.30.160.60">
    <property type="entry name" value="Classic Zinc Finger"/>
    <property type="match status" value="4"/>
</dbReference>
<sequence length="530" mass="61525">MERILVSWSFVASRKCGHIKHNLTQDGRRIEDVETAQDEQESMMEYHELEGCLGIKSEVPDIKKEEDECDSVVPSEDNEFYNPETNYVFIKSDPDQNASELEMESPKDHKLIEDVTETRYYCKLCPYVARRKGDLSKHVPIHKRSLETKTYDCSFCSYKTNRRNTLTRHMLIHQDASEVTTFDCSFCSYKTKRKGYLTTHMLIHKDASDITTHQCTLCPYQAKQKSTLKRHMLIHKDASEVTTYDCFLCSYKTKRKADLKSHTLIHKDASEIMTYDCDFCSYKGKLKRDLNRHMLIHKDASEITTHQCALCPYKAKLKSNLRKHMLTHKDASEVTTYDCSFCSYKAKHEGDLRSHTLIHKEVSEDVETAQNQQESMMESRELEGCLGIKLEEPDIKKEVDECDSVMPSEDTKIISFGDKSDNPETNNMSIKSEPNQNTEIEMESPKGHKLIDDAAERRYYCQFCPYVAKQKEDLSKHVPIHQKSLKQEFMTAAKHKGNFNKHMLIHKDASEITTYDCCFCSYKAKQKKVV</sequence>
<dbReference type="PROSITE" id="PS50157">
    <property type="entry name" value="ZINC_FINGER_C2H2_2"/>
    <property type="match status" value="2"/>
</dbReference>
<dbReference type="PANTHER" id="PTHR24379">
    <property type="entry name" value="KRAB AND ZINC FINGER DOMAIN-CONTAINING"/>
    <property type="match status" value="1"/>
</dbReference>
<evidence type="ECO:0000256" key="3">
    <source>
        <dbReference type="ARBA" id="ARBA00022771"/>
    </source>
</evidence>
<dbReference type="GO" id="GO:0008270">
    <property type="term" value="F:zinc ion binding"/>
    <property type="evidence" value="ECO:0007669"/>
    <property type="project" value="UniProtKB-KW"/>
</dbReference>
<evidence type="ECO:0000256" key="4">
    <source>
        <dbReference type="ARBA" id="ARBA00022833"/>
    </source>
</evidence>
<dbReference type="InterPro" id="IPR036236">
    <property type="entry name" value="Znf_C2H2_sf"/>
</dbReference>
<evidence type="ECO:0000256" key="2">
    <source>
        <dbReference type="ARBA" id="ARBA00022737"/>
    </source>
</evidence>
<feature type="region of interest" description="Disordered" evidence="6">
    <location>
        <begin position="413"/>
        <end position="438"/>
    </location>
</feature>
<dbReference type="Proteomes" id="UP001162162">
    <property type="component" value="Unassembled WGS sequence"/>
</dbReference>
<comment type="caution">
    <text evidence="8">The sequence shown here is derived from an EMBL/GenBank/DDBJ whole genome shotgun (WGS) entry which is preliminary data.</text>
</comment>
<evidence type="ECO:0000256" key="1">
    <source>
        <dbReference type="ARBA" id="ARBA00022723"/>
    </source>
</evidence>
<evidence type="ECO:0000313" key="8">
    <source>
        <dbReference type="EMBL" id="KAJ8938086.1"/>
    </source>
</evidence>
<name>A0AAV8XHD9_9CUCU</name>
<reference evidence="8" key="1">
    <citation type="journal article" date="2023" name="Insect Mol. Biol.">
        <title>Genome sequencing provides insights into the evolution of gene families encoding plant cell wall-degrading enzymes in longhorned beetles.</title>
        <authorList>
            <person name="Shin N.R."/>
            <person name="Okamura Y."/>
            <person name="Kirsch R."/>
            <person name="Pauchet Y."/>
        </authorList>
    </citation>
    <scope>NUCLEOTIDE SEQUENCE</scope>
    <source>
        <strain evidence="8">AMC_N1</strain>
    </source>
</reference>
<dbReference type="InterPro" id="IPR013087">
    <property type="entry name" value="Znf_C2H2_type"/>
</dbReference>
<dbReference type="PANTHER" id="PTHR24379:SF121">
    <property type="entry name" value="C2H2-TYPE DOMAIN-CONTAINING PROTEIN"/>
    <property type="match status" value="1"/>
</dbReference>
<evidence type="ECO:0000256" key="5">
    <source>
        <dbReference type="PROSITE-ProRule" id="PRU00042"/>
    </source>
</evidence>
<evidence type="ECO:0000259" key="7">
    <source>
        <dbReference type="PROSITE" id="PS50157"/>
    </source>
</evidence>
<keyword evidence="3 5" id="KW-0863">Zinc-finger</keyword>
<keyword evidence="4" id="KW-0862">Zinc</keyword>
<keyword evidence="2" id="KW-0677">Repeat</keyword>